<evidence type="ECO:0000259" key="7">
    <source>
        <dbReference type="PROSITE" id="PS50112"/>
    </source>
</evidence>
<dbReference type="InterPro" id="IPR000014">
    <property type="entry name" value="PAS"/>
</dbReference>
<reference evidence="8 9" key="1">
    <citation type="submission" date="2020-02" db="EMBL/GenBank/DDBJ databases">
        <authorList>
            <person name="Kim Y.B."/>
            <person name="Roh S.W."/>
        </authorList>
    </citation>
    <scope>NUCLEOTIDE SEQUENCE [LARGE SCALE GENOMIC DNA]</scope>
    <source>
        <strain evidence="8 9">DSM 103574</strain>
    </source>
</reference>
<dbReference type="GO" id="GO:0006355">
    <property type="term" value="P:regulation of DNA-templated transcription"/>
    <property type="evidence" value="ECO:0007669"/>
    <property type="project" value="InterPro"/>
</dbReference>
<dbReference type="PROSITE" id="PS00688">
    <property type="entry name" value="SIGMA54_INTERACT_3"/>
    <property type="match status" value="1"/>
</dbReference>
<dbReference type="SUPFAM" id="SSF55785">
    <property type="entry name" value="PYP-like sensor domain (PAS domain)"/>
    <property type="match status" value="1"/>
</dbReference>
<evidence type="ECO:0000256" key="1">
    <source>
        <dbReference type="ARBA" id="ARBA00022741"/>
    </source>
</evidence>
<evidence type="ECO:0000256" key="3">
    <source>
        <dbReference type="ARBA" id="ARBA00023015"/>
    </source>
</evidence>
<feature type="domain" description="PAS" evidence="7">
    <location>
        <begin position="19"/>
        <end position="62"/>
    </location>
</feature>
<feature type="domain" description="Sigma-54 factor interaction" evidence="6">
    <location>
        <begin position="153"/>
        <end position="381"/>
    </location>
</feature>
<dbReference type="SUPFAM" id="SSF52540">
    <property type="entry name" value="P-loop containing nucleoside triphosphate hydrolases"/>
    <property type="match status" value="1"/>
</dbReference>
<dbReference type="FunFam" id="3.40.50.300:FF:000006">
    <property type="entry name" value="DNA-binding transcriptional regulator NtrC"/>
    <property type="match status" value="1"/>
</dbReference>
<dbReference type="PROSITE" id="PS50112">
    <property type="entry name" value="PAS"/>
    <property type="match status" value="1"/>
</dbReference>
<keyword evidence="3" id="KW-0805">Transcription regulation</keyword>
<dbReference type="InterPro" id="IPR058031">
    <property type="entry name" value="AAA_lid_NorR"/>
</dbReference>
<protein>
    <submittedName>
        <fullName evidence="8">AAA domain-containing protein</fullName>
    </submittedName>
</protein>
<evidence type="ECO:0000259" key="6">
    <source>
        <dbReference type="PROSITE" id="PS50045"/>
    </source>
</evidence>
<dbReference type="EMBL" id="CP048649">
    <property type="protein sequence ID" value="QIB68209.1"/>
    <property type="molecule type" value="Genomic_DNA"/>
</dbReference>
<dbReference type="InterPro" id="IPR003593">
    <property type="entry name" value="AAA+_ATPase"/>
</dbReference>
<gene>
    <name evidence="8" type="ORF">Ami103574_02285</name>
</gene>
<evidence type="ECO:0000313" key="9">
    <source>
        <dbReference type="Proteomes" id="UP000466848"/>
    </source>
</evidence>
<keyword evidence="4" id="KW-0238">DNA-binding</keyword>
<dbReference type="InterPro" id="IPR025944">
    <property type="entry name" value="Sigma_54_int_dom_CS"/>
</dbReference>
<dbReference type="InterPro" id="IPR025943">
    <property type="entry name" value="Sigma_54_int_dom_ATP-bd_2"/>
</dbReference>
<evidence type="ECO:0000313" key="8">
    <source>
        <dbReference type="EMBL" id="QIB68209.1"/>
    </source>
</evidence>
<keyword evidence="1" id="KW-0547">Nucleotide-binding</keyword>
<dbReference type="InterPro" id="IPR002078">
    <property type="entry name" value="Sigma_54_int"/>
</dbReference>
<dbReference type="GO" id="GO:0003677">
    <property type="term" value="F:DNA binding"/>
    <property type="evidence" value="ECO:0007669"/>
    <property type="project" value="UniProtKB-KW"/>
</dbReference>
<dbReference type="Gene3D" id="3.40.50.300">
    <property type="entry name" value="P-loop containing nucleotide triphosphate hydrolases"/>
    <property type="match status" value="1"/>
</dbReference>
<accession>A0A858BSM3</accession>
<name>A0A858BSM3_9FIRM</name>
<keyword evidence="9" id="KW-1185">Reference proteome</keyword>
<dbReference type="Proteomes" id="UP000466848">
    <property type="component" value="Chromosome"/>
</dbReference>
<dbReference type="PROSITE" id="PS50045">
    <property type="entry name" value="SIGMA54_INTERACT_4"/>
    <property type="match status" value="1"/>
</dbReference>
<keyword evidence="2" id="KW-0067">ATP-binding</keyword>
<proteinExistence type="predicted"/>
<dbReference type="SMART" id="SM00382">
    <property type="entry name" value="AAA"/>
    <property type="match status" value="1"/>
</dbReference>
<dbReference type="Pfam" id="PF00158">
    <property type="entry name" value="Sigma54_activat"/>
    <property type="match status" value="1"/>
</dbReference>
<evidence type="ECO:0000256" key="4">
    <source>
        <dbReference type="ARBA" id="ARBA00023125"/>
    </source>
</evidence>
<sequence>MKGTIDKSYEEVAASIFDIQNFFDEISIIDMNGIIQYCKIFVPGVYGFTADEIIGKHIFEVFTTSSAETSEICQVLKSGKPISNFYENCTTYKGDIIKGYSSIYPIFRNKNQVGAAVALKFIDSDFHEEFIEIFLNNDGIRNHSINNYTIDDLITTNPYMLSIKNKVKKVAKSNSSVLIQGNTGTGKEIIAQSLHYASQRAGKPFISQNCSAIPASLLESTLFGTEKGSFTGAITNKGLFELADGGSLFLDEINSMELPLQCKILKAIEDKYIRRLGGHKNISVDIRIIAAINEDPFDAISKNRLRQDLFYRLNVVSIKLPDLKDRKDDVSLLTSYFIAAFNNTMGKNISDLHPSVEHIFSNHSWPGNVRELRNVIEGAFNLAEGRSITLDDIPDYIKETQDSESCLLSASLVVEDTADDDVSIDYIT</sequence>
<organism evidence="8 9">
    <name type="scientific">Aminipila butyrica</name>
    <dbReference type="NCBI Taxonomy" id="433296"/>
    <lineage>
        <taxon>Bacteria</taxon>
        <taxon>Bacillati</taxon>
        <taxon>Bacillota</taxon>
        <taxon>Clostridia</taxon>
        <taxon>Peptostreptococcales</taxon>
        <taxon>Anaerovoracaceae</taxon>
        <taxon>Aminipila</taxon>
    </lineage>
</organism>
<dbReference type="PANTHER" id="PTHR32071">
    <property type="entry name" value="TRANSCRIPTIONAL REGULATORY PROTEIN"/>
    <property type="match status" value="1"/>
</dbReference>
<dbReference type="GO" id="GO:0005524">
    <property type="term" value="F:ATP binding"/>
    <property type="evidence" value="ECO:0007669"/>
    <property type="project" value="UniProtKB-KW"/>
</dbReference>
<dbReference type="PANTHER" id="PTHR32071:SF74">
    <property type="entry name" value="TRANSCRIPTIONAL ACTIVATOR ROCR"/>
    <property type="match status" value="1"/>
</dbReference>
<dbReference type="PROSITE" id="PS00676">
    <property type="entry name" value="SIGMA54_INTERACT_2"/>
    <property type="match status" value="1"/>
</dbReference>
<dbReference type="InterPro" id="IPR035965">
    <property type="entry name" value="PAS-like_dom_sf"/>
</dbReference>
<evidence type="ECO:0000256" key="5">
    <source>
        <dbReference type="ARBA" id="ARBA00023163"/>
    </source>
</evidence>
<dbReference type="CDD" id="cd00009">
    <property type="entry name" value="AAA"/>
    <property type="match status" value="1"/>
</dbReference>
<evidence type="ECO:0000256" key="2">
    <source>
        <dbReference type="ARBA" id="ARBA00022840"/>
    </source>
</evidence>
<dbReference type="Gene3D" id="1.10.8.60">
    <property type="match status" value="1"/>
</dbReference>
<dbReference type="AlphaFoldDB" id="A0A858BSM3"/>
<dbReference type="KEGG" id="abut:Ami103574_02285"/>
<dbReference type="Pfam" id="PF25601">
    <property type="entry name" value="AAA_lid_14"/>
    <property type="match status" value="1"/>
</dbReference>
<dbReference type="InterPro" id="IPR027417">
    <property type="entry name" value="P-loop_NTPase"/>
</dbReference>
<dbReference type="RefSeq" id="WP_163065129.1">
    <property type="nucleotide sequence ID" value="NZ_CP048649.1"/>
</dbReference>
<keyword evidence="5" id="KW-0804">Transcription</keyword>
<dbReference type="Gene3D" id="3.30.450.20">
    <property type="entry name" value="PAS domain"/>
    <property type="match status" value="1"/>
</dbReference>